<dbReference type="SMART" id="SM00065">
    <property type="entry name" value="GAF"/>
    <property type="match status" value="1"/>
</dbReference>
<keyword evidence="7" id="KW-1185">Reference proteome</keyword>
<evidence type="ECO:0000256" key="3">
    <source>
        <dbReference type="ARBA" id="ARBA00023015"/>
    </source>
</evidence>
<evidence type="ECO:0000259" key="5">
    <source>
        <dbReference type="PROSITE" id="PS50921"/>
    </source>
</evidence>
<dbReference type="Pfam" id="PF03861">
    <property type="entry name" value="ANTAR"/>
    <property type="match status" value="1"/>
</dbReference>
<keyword evidence="2" id="KW-0418">Kinase</keyword>
<evidence type="ECO:0000256" key="1">
    <source>
        <dbReference type="ARBA" id="ARBA00022679"/>
    </source>
</evidence>
<keyword evidence="4" id="KW-0804">Transcription</keyword>
<protein>
    <submittedName>
        <fullName evidence="6">GAF and ANTAR domain-containing protein</fullName>
    </submittedName>
</protein>
<dbReference type="Proteomes" id="UP000470404">
    <property type="component" value="Unassembled WGS sequence"/>
</dbReference>
<sequence length="253" mass="27590">MLASAVFVTLAISGERRPLVANDCGHSEQGTLSETLGAIARTLQAEPDVDATLAAIVKAAVDHVEGAEFAGISLLERGRAIRTVAPTEEVVTEIDAVQYRTQQGPCVDAIADHHVYRTGDLAAEDRWPDFAPVAAEFGARSMLSYRLFVTDTTLGALNLYSREQEAFSGQTEDDGRMFATHAAIALVGAQTEADLRAALEHRDVIGMAKGILMQRHDLDDEIRAFRVLVEASQNSNMKLHRVAAWLIEHRRDL</sequence>
<keyword evidence="1" id="KW-0808">Transferase</keyword>
<dbReference type="EMBL" id="JAAGNC010000137">
    <property type="protein sequence ID" value="NEC59163.1"/>
    <property type="molecule type" value="Genomic_DNA"/>
</dbReference>
<dbReference type="PROSITE" id="PS50921">
    <property type="entry name" value="ANTAR"/>
    <property type="match status" value="1"/>
</dbReference>
<evidence type="ECO:0000313" key="6">
    <source>
        <dbReference type="EMBL" id="NEC59163.1"/>
    </source>
</evidence>
<dbReference type="InterPro" id="IPR029016">
    <property type="entry name" value="GAF-like_dom_sf"/>
</dbReference>
<name>A0ABX0BZB3_9PSEU</name>
<dbReference type="SUPFAM" id="SSF52172">
    <property type="entry name" value="CheY-like"/>
    <property type="match status" value="1"/>
</dbReference>
<evidence type="ECO:0000256" key="4">
    <source>
        <dbReference type="ARBA" id="ARBA00023163"/>
    </source>
</evidence>
<evidence type="ECO:0000313" key="7">
    <source>
        <dbReference type="Proteomes" id="UP000470404"/>
    </source>
</evidence>
<gene>
    <name evidence="6" type="ORF">G3I59_27110</name>
</gene>
<dbReference type="InterPro" id="IPR003018">
    <property type="entry name" value="GAF"/>
</dbReference>
<dbReference type="SUPFAM" id="SSF55781">
    <property type="entry name" value="GAF domain-like"/>
    <property type="match status" value="1"/>
</dbReference>
<dbReference type="InterPro" id="IPR036388">
    <property type="entry name" value="WH-like_DNA-bd_sf"/>
</dbReference>
<reference evidence="6 7" key="1">
    <citation type="submission" date="2020-01" db="EMBL/GenBank/DDBJ databases">
        <title>Insect and environment-associated Actinomycetes.</title>
        <authorList>
            <person name="Currrie C."/>
            <person name="Chevrette M."/>
            <person name="Carlson C."/>
            <person name="Stubbendieck R."/>
            <person name="Wendt-Pienkowski E."/>
        </authorList>
    </citation>
    <scope>NUCLEOTIDE SEQUENCE [LARGE SCALE GENOMIC DNA]</scope>
    <source>
        <strain evidence="6 7">SID8386</strain>
    </source>
</reference>
<proteinExistence type="predicted"/>
<feature type="domain" description="ANTAR" evidence="5">
    <location>
        <begin position="185"/>
        <end position="247"/>
    </location>
</feature>
<evidence type="ECO:0000256" key="2">
    <source>
        <dbReference type="ARBA" id="ARBA00022777"/>
    </source>
</evidence>
<organism evidence="6 7">
    <name type="scientific">Amycolatopsis rubida</name>
    <dbReference type="NCBI Taxonomy" id="112413"/>
    <lineage>
        <taxon>Bacteria</taxon>
        <taxon>Bacillati</taxon>
        <taxon>Actinomycetota</taxon>
        <taxon>Actinomycetes</taxon>
        <taxon>Pseudonocardiales</taxon>
        <taxon>Pseudonocardiaceae</taxon>
        <taxon>Amycolatopsis</taxon>
    </lineage>
</organism>
<dbReference type="Gene3D" id="3.30.450.40">
    <property type="match status" value="1"/>
</dbReference>
<accession>A0ABX0BZB3</accession>
<dbReference type="InterPro" id="IPR012074">
    <property type="entry name" value="GAF_ANTAR"/>
</dbReference>
<comment type="caution">
    <text evidence="6">The sequence shown here is derived from an EMBL/GenBank/DDBJ whole genome shotgun (WGS) entry which is preliminary data.</text>
</comment>
<dbReference type="SMART" id="SM01012">
    <property type="entry name" value="ANTAR"/>
    <property type="match status" value="1"/>
</dbReference>
<dbReference type="InterPro" id="IPR005561">
    <property type="entry name" value="ANTAR"/>
</dbReference>
<keyword evidence="3" id="KW-0805">Transcription regulation</keyword>
<dbReference type="Pfam" id="PF13185">
    <property type="entry name" value="GAF_2"/>
    <property type="match status" value="1"/>
</dbReference>
<dbReference type="Gene3D" id="1.10.10.10">
    <property type="entry name" value="Winged helix-like DNA-binding domain superfamily/Winged helix DNA-binding domain"/>
    <property type="match status" value="1"/>
</dbReference>
<dbReference type="PIRSF" id="PIRSF036625">
    <property type="entry name" value="GAF_ANTAR"/>
    <property type="match status" value="1"/>
</dbReference>
<dbReference type="InterPro" id="IPR011006">
    <property type="entry name" value="CheY-like_superfamily"/>
</dbReference>